<dbReference type="InterPro" id="IPR036388">
    <property type="entry name" value="WH-like_DNA-bd_sf"/>
</dbReference>
<gene>
    <name evidence="6" type="ORF">GCM10011360_37250</name>
</gene>
<dbReference type="SUPFAM" id="SSF53850">
    <property type="entry name" value="Periplasmic binding protein-like II"/>
    <property type="match status" value="1"/>
</dbReference>
<dbReference type="Pfam" id="PF03466">
    <property type="entry name" value="LysR_substrate"/>
    <property type="match status" value="1"/>
</dbReference>
<dbReference type="RefSeq" id="WP_188479321.1">
    <property type="nucleotide sequence ID" value="NZ_BMFJ01000002.1"/>
</dbReference>
<evidence type="ECO:0000256" key="4">
    <source>
        <dbReference type="ARBA" id="ARBA00023163"/>
    </source>
</evidence>
<dbReference type="InterPro" id="IPR000847">
    <property type="entry name" value="LysR_HTH_N"/>
</dbReference>
<keyword evidence="4" id="KW-0804">Transcription</keyword>
<dbReference type="Proteomes" id="UP000612855">
    <property type="component" value="Unassembled WGS sequence"/>
</dbReference>
<protein>
    <submittedName>
        <fullName evidence="6">Transcriptional regulator</fullName>
    </submittedName>
</protein>
<dbReference type="PRINTS" id="PR00039">
    <property type="entry name" value="HTHLYSR"/>
</dbReference>
<comment type="caution">
    <text evidence="6">The sequence shown here is derived from an EMBL/GenBank/DDBJ whole genome shotgun (WGS) entry which is preliminary data.</text>
</comment>
<keyword evidence="3" id="KW-0238">DNA-binding</keyword>
<dbReference type="InterPro" id="IPR058163">
    <property type="entry name" value="LysR-type_TF_proteobact-type"/>
</dbReference>
<evidence type="ECO:0000313" key="7">
    <source>
        <dbReference type="Proteomes" id="UP000612855"/>
    </source>
</evidence>
<dbReference type="PROSITE" id="PS50931">
    <property type="entry name" value="HTH_LYSR"/>
    <property type="match status" value="1"/>
</dbReference>
<name>A0A917AF12_9RHOB</name>
<reference evidence="7" key="1">
    <citation type="journal article" date="2019" name="Int. J. Syst. Evol. Microbiol.">
        <title>The Global Catalogue of Microorganisms (GCM) 10K type strain sequencing project: providing services to taxonomists for standard genome sequencing and annotation.</title>
        <authorList>
            <consortium name="The Broad Institute Genomics Platform"/>
            <consortium name="The Broad Institute Genome Sequencing Center for Infectious Disease"/>
            <person name="Wu L."/>
            <person name="Ma J."/>
        </authorList>
    </citation>
    <scope>NUCLEOTIDE SEQUENCE [LARGE SCALE GENOMIC DNA]</scope>
    <source>
        <strain evidence="7">CGMCC 1.12664</strain>
    </source>
</reference>
<organism evidence="6 7">
    <name type="scientific">Primorskyibacter flagellatus</name>
    <dbReference type="NCBI Taxonomy" id="1387277"/>
    <lineage>
        <taxon>Bacteria</taxon>
        <taxon>Pseudomonadati</taxon>
        <taxon>Pseudomonadota</taxon>
        <taxon>Alphaproteobacteria</taxon>
        <taxon>Rhodobacterales</taxon>
        <taxon>Roseobacteraceae</taxon>
        <taxon>Primorskyibacter</taxon>
    </lineage>
</organism>
<keyword evidence="2" id="KW-0805">Transcription regulation</keyword>
<evidence type="ECO:0000256" key="2">
    <source>
        <dbReference type="ARBA" id="ARBA00023015"/>
    </source>
</evidence>
<dbReference type="InterPro" id="IPR036390">
    <property type="entry name" value="WH_DNA-bd_sf"/>
</dbReference>
<dbReference type="Gene3D" id="1.10.10.10">
    <property type="entry name" value="Winged helix-like DNA-binding domain superfamily/Winged helix DNA-binding domain"/>
    <property type="match status" value="1"/>
</dbReference>
<dbReference type="EMBL" id="BMFJ01000002">
    <property type="protein sequence ID" value="GGE46529.1"/>
    <property type="molecule type" value="Genomic_DNA"/>
</dbReference>
<dbReference type="GO" id="GO:0006351">
    <property type="term" value="P:DNA-templated transcription"/>
    <property type="evidence" value="ECO:0007669"/>
    <property type="project" value="TreeGrafter"/>
</dbReference>
<dbReference type="GO" id="GO:0043565">
    <property type="term" value="F:sequence-specific DNA binding"/>
    <property type="evidence" value="ECO:0007669"/>
    <property type="project" value="TreeGrafter"/>
</dbReference>
<dbReference type="SUPFAM" id="SSF46785">
    <property type="entry name" value="Winged helix' DNA-binding domain"/>
    <property type="match status" value="1"/>
</dbReference>
<dbReference type="InterPro" id="IPR005119">
    <property type="entry name" value="LysR_subst-bd"/>
</dbReference>
<evidence type="ECO:0000313" key="6">
    <source>
        <dbReference type="EMBL" id="GGE46529.1"/>
    </source>
</evidence>
<dbReference type="PANTHER" id="PTHR30537">
    <property type="entry name" value="HTH-TYPE TRANSCRIPTIONAL REGULATOR"/>
    <property type="match status" value="1"/>
</dbReference>
<dbReference type="PANTHER" id="PTHR30537:SF74">
    <property type="entry name" value="HTH-TYPE TRANSCRIPTIONAL REGULATOR TRPI"/>
    <property type="match status" value="1"/>
</dbReference>
<evidence type="ECO:0000259" key="5">
    <source>
        <dbReference type="PROSITE" id="PS50931"/>
    </source>
</evidence>
<comment type="similarity">
    <text evidence="1">Belongs to the LysR transcriptional regulatory family.</text>
</comment>
<keyword evidence="7" id="KW-1185">Reference proteome</keyword>
<dbReference type="AlphaFoldDB" id="A0A917AF12"/>
<evidence type="ECO:0000256" key="3">
    <source>
        <dbReference type="ARBA" id="ARBA00023125"/>
    </source>
</evidence>
<accession>A0A917AF12</accession>
<feature type="domain" description="HTH lysR-type" evidence="5">
    <location>
        <begin position="10"/>
        <end position="67"/>
    </location>
</feature>
<proteinExistence type="inferred from homology"/>
<dbReference type="GO" id="GO:0003700">
    <property type="term" value="F:DNA-binding transcription factor activity"/>
    <property type="evidence" value="ECO:0007669"/>
    <property type="project" value="InterPro"/>
</dbReference>
<dbReference type="Gene3D" id="3.40.190.10">
    <property type="entry name" value="Periplasmic binding protein-like II"/>
    <property type="match status" value="2"/>
</dbReference>
<dbReference type="Pfam" id="PF00126">
    <property type="entry name" value="HTH_1"/>
    <property type="match status" value="1"/>
</dbReference>
<evidence type="ECO:0000256" key="1">
    <source>
        <dbReference type="ARBA" id="ARBA00009437"/>
    </source>
</evidence>
<sequence>MPEIDWLHLPALSSLRAFEATARLNGFSAAARALNVTPAAVAQQVRGLEAELGVALVLREGRGLALTQAGRQLATALGDGFGTIAKGVQDLRRSDRNRGLRVTATVAFSQTVLMPRLPRFWADHPGIPVSLTPTQTPVDLLRDGYDLAIRTGLGNWPGVSAEFLFRTEMIVAGAPSVVSQSDDLSTLPWIVDVHYTPEDDWLRLGGLDPETIRIHSMENPILSVTAAEAGLGLIFATDVVVAESLAAGRLERVPYPPLPETTYWMVTPPGPQRAAVTAFADWLRAEIGGPARD</sequence>